<proteinExistence type="inferred from homology"/>
<dbReference type="InterPro" id="IPR005829">
    <property type="entry name" value="Sugar_transporter_CS"/>
</dbReference>
<accession>A0A7H8QZA6</accession>
<evidence type="ECO:0000256" key="6">
    <source>
        <dbReference type="ARBA" id="ARBA00023136"/>
    </source>
</evidence>
<feature type="transmembrane region" description="Helical" evidence="7">
    <location>
        <begin position="618"/>
        <end position="639"/>
    </location>
</feature>
<name>A0A7H8QZA6_TALRU</name>
<keyword evidence="10" id="KW-1185">Reference proteome</keyword>
<feature type="transmembrane region" description="Helical" evidence="7">
    <location>
        <begin position="254"/>
        <end position="276"/>
    </location>
</feature>
<dbReference type="GO" id="GO:0022857">
    <property type="term" value="F:transmembrane transporter activity"/>
    <property type="evidence" value="ECO:0007669"/>
    <property type="project" value="InterPro"/>
</dbReference>
<organism evidence="9 10">
    <name type="scientific">Talaromyces rugulosus</name>
    <name type="common">Penicillium rugulosum</name>
    <dbReference type="NCBI Taxonomy" id="121627"/>
    <lineage>
        <taxon>Eukaryota</taxon>
        <taxon>Fungi</taxon>
        <taxon>Dikarya</taxon>
        <taxon>Ascomycota</taxon>
        <taxon>Pezizomycotina</taxon>
        <taxon>Eurotiomycetes</taxon>
        <taxon>Eurotiomycetidae</taxon>
        <taxon>Eurotiales</taxon>
        <taxon>Trichocomaceae</taxon>
        <taxon>Talaromyces</taxon>
        <taxon>Talaromyces sect. Islandici</taxon>
    </lineage>
</organism>
<dbReference type="InterPro" id="IPR036259">
    <property type="entry name" value="MFS_trans_sf"/>
</dbReference>
<dbReference type="SUPFAM" id="SSF103473">
    <property type="entry name" value="MFS general substrate transporter"/>
    <property type="match status" value="1"/>
</dbReference>
<keyword evidence="6 7" id="KW-0472">Membrane</keyword>
<feature type="transmembrane region" description="Helical" evidence="7">
    <location>
        <begin position="568"/>
        <end position="587"/>
    </location>
</feature>
<dbReference type="InterPro" id="IPR020846">
    <property type="entry name" value="MFS_dom"/>
</dbReference>
<dbReference type="GO" id="GO:0015798">
    <property type="term" value="P:myo-inositol transport"/>
    <property type="evidence" value="ECO:0007669"/>
    <property type="project" value="UniProtKB-ARBA"/>
</dbReference>
<evidence type="ECO:0000313" key="9">
    <source>
        <dbReference type="EMBL" id="QKX58073.1"/>
    </source>
</evidence>
<feature type="transmembrane region" description="Helical" evidence="7">
    <location>
        <begin position="282"/>
        <end position="301"/>
    </location>
</feature>
<dbReference type="Pfam" id="PF00083">
    <property type="entry name" value="Sugar_tr"/>
    <property type="match status" value="1"/>
</dbReference>
<evidence type="ECO:0000256" key="4">
    <source>
        <dbReference type="ARBA" id="ARBA00022692"/>
    </source>
</evidence>
<feature type="transmembrane region" description="Helical" evidence="7">
    <location>
        <begin position="466"/>
        <end position="486"/>
    </location>
</feature>
<dbReference type="RefSeq" id="XP_035344251.1">
    <property type="nucleotide sequence ID" value="XM_035488358.1"/>
</dbReference>
<protein>
    <recommendedName>
        <fullName evidence="8">Major facilitator superfamily (MFS) profile domain-containing protein</fullName>
    </recommendedName>
</protein>
<dbReference type="PROSITE" id="PS50850">
    <property type="entry name" value="MFS"/>
    <property type="match status" value="1"/>
</dbReference>
<dbReference type="Gene3D" id="1.20.1250.20">
    <property type="entry name" value="MFS general substrate transporter like domains"/>
    <property type="match status" value="1"/>
</dbReference>
<evidence type="ECO:0000259" key="8">
    <source>
        <dbReference type="PROSITE" id="PS50850"/>
    </source>
</evidence>
<dbReference type="GO" id="GO:0016020">
    <property type="term" value="C:membrane"/>
    <property type="evidence" value="ECO:0007669"/>
    <property type="project" value="UniProtKB-SubCell"/>
</dbReference>
<dbReference type="AlphaFoldDB" id="A0A7H8QZA6"/>
<feature type="transmembrane region" description="Helical" evidence="7">
    <location>
        <begin position="536"/>
        <end position="556"/>
    </location>
</feature>
<evidence type="ECO:0000256" key="2">
    <source>
        <dbReference type="ARBA" id="ARBA00010992"/>
    </source>
</evidence>
<dbReference type="Proteomes" id="UP000509510">
    <property type="component" value="Chromosome III"/>
</dbReference>
<dbReference type="GO" id="GO:0015791">
    <property type="term" value="P:polyol transmembrane transport"/>
    <property type="evidence" value="ECO:0007669"/>
    <property type="project" value="UniProtKB-ARBA"/>
</dbReference>
<evidence type="ECO:0000313" key="10">
    <source>
        <dbReference type="Proteomes" id="UP000509510"/>
    </source>
</evidence>
<dbReference type="InterPro" id="IPR003663">
    <property type="entry name" value="Sugar/inositol_transpt"/>
</dbReference>
<dbReference type="PANTHER" id="PTHR48020:SF40">
    <property type="entry name" value="MAJOR FACILITATOR SUPERFAMILY (MFS) PROFILE DOMAIN-CONTAINING PROTEIN"/>
    <property type="match status" value="1"/>
</dbReference>
<keyword evidence="3" id="KW-0813">Transport</keyword>
<keyword evidence="5 7" id="KW-1133">Transmembrane helix</keyword>
<feature type="transmembrane region" description="Helical" evidence="7">
    <location>
        <begin position="395"/>
        <end position="417"/>
    </location>
</feature>
<sequence length="707" mass="79765">MELNGLSNTQNVHRRVHRAGPEQGFNHLLNNNKLGIIDNPIHYRPPDELKNDVRSFYEDHQLSQELDLELLVRGALLARDRERFMRDISNYDDVEERALEEEDNPRLSRQPKELQVVLLACAIGAIVQGWSQENLTGANLSWPMELFDVVKADGSLTTPQTWKFGAVNSVTYFSASLIGGWLSDPLNEHVWGRRGALFIAALVSLASSIGSGYVQSWQQLLVCRLFQGIGMGAKASIVPIFESEVSPPNIRGRFLVSWQSFVAFGLFLGACANLIFHNSWRWQLASAFIPAVPLMFLVLVCSESPHWLVKQNDYPRAWRAFKGLRETPLQAARDLYQLHCQLQVETILLGKGDVVNEIENWTHTVSGKLFQQEARRTNFFQRFAQLFTIQRNRRACLAACVVMAAQQLSGVNIFSFLSNNFISNSGNATVKISNIKSLWLSFGFGLSNAVFSPLAYFTIDSKGRRFLLLLSLFLMIPLLIAAGFSLRINYTDPSNPIRVGVFETFLILYTAAYSPGAGVVPFLYSSEIFPLVNREVGMSLSCTVNFFLAGVLALTVPQLQSSLGQTRLLGLFAGLDAAAAILVWLFVPGTRRTISLEEFNYIFGVPTRVHVQYQIKKVLPWILMAWIPWFLSDYLPWVIRWYLCCGAGMAEHEQIRDKLDPLEALYQWNSVRRMEAEEYEEGEDDDARSDEVRIARGKNVGLGLENM</sequence>
<feature type="domain" description="Major facilitator superfamily (MFS) profile" evidence="8">
    <location>
        <begin position="117"/>
        <end position="591"/>
    </location>
</feature>
<dbReference type="PANTHER" id="PTHR48020">
    <property type="entry name" value="PROTON MYO-INOSITOL COTRANSPORTER"/>
    <property type="match status" value="1"/>
</dbReference>
<dbReference type="InterPro" id="IPR050814">
    <property type="entry name" value="Myo-inositol_Transporter"/>
</dbReference>
<dbReference type="GeneID" id="55992692"/>
<gene>
    <name evidence="9" type="ORF">TRUGW13939_05194</name>
</gene>
<comment type="subcellular location">
    <subcellularLocation>
        <location evidence="1">Membrane</location>
        <topology evidence="1">Multi-pass membrane protein</topology>
    </subcellularLocation>
</comment>
<evidence type="ECO:0000256" key="1">
    <source>
        <dbReference type="ARBA" id="ARBA00004141"/>
    </source>
</evidence>
<dbReference type="OrthoDB" id="6339427at2759"/>
<dbReference type="EMBL" id="CP055900">
    <property type="protein sequence ID" value="QKX58073.1"/>
    <property type="molecule type" value="Genomic_DNA"/>
</dbReference>
<evidence type="ECO:0000256" key="3">
    <source>
        <dbReference type="ARBA" id="ARBA00022448"/>
    </source>
</evidence>
<keyword evidence="4 7" id="KW-0812">Transmembrane</keyword>
<dbReference type="PROSITE" id="PS00217">
    <property type="entry name" value="SUGAR_TRANSPORT_2"/>
    <property type="match status" value="1"/>
</dbReference>
<dbReference type="KEGG" id="trg:TRUGW13939_05194"/>
<dbReference type="PRINTS" id="PR00171">
    <property type="entry name" value="SUGRTRNSPORT"/>
</dbReference>
<comment type="similarity">
    <text evidence="2">Belongs to the major facilitator superfamily. Sugar transporter (TC 2.A.1.1) family.</text>
</comment>
<feature type="transmembrane region" description="Helical" evidence="7">
    <location>
        <begin position="195"/>
        <end position="213"/>
    </location>
</feature>
<feature type="transmembrane region" description="Helical" evidence="7">
    <location>
        <begin position="506"/>
        <end position="524"/>
    </location>
</feature>
<feature type="transmembrane region" description="Helical" evidence="7">
    <location>
        <begin position="437"/>
        <end position="459"/>
    </location>
</feature>
<reference evidence="10" key="1">
    <citation type="submission" date="2020-06" db="EMBL/GenBank/DDBJ databases">
        <title>A chromosome-scale genome assembly of Talaromyces rugulosus W13939.</title>
        <authorList>
            <person name="Wang B."/>
            <person name="Guo L."/>
            <person name="Ye K."/>
            <person name="Wang L."/>
        </authorList>
    </citation>
    <scope>NUCLEOTIDE SEQUENCE [LARGE SCALE GENOMIC DNA]</scope>
    <source>
        <strain evidence="10">W13939</strain>
    </source>
</reference>
<evidence type="ECO:0000256" key="5">
    <source>
        <dbReference type="ARBA" id="ARBA00022989"/>
    </source>
</evidence>
<dbReference type="InterPro" id="IPR005828">
    <property type="entry name" value="MFS_sugar_transport-like"/>
</dbReference>
<evidence type="ECO:0000256" key="7">
    <source>
        <dbReference type="SAM" id="Phobius"/>
    </source>
</evidence>